<dbReference type="EMBL" id="JACICE010000002">
    <property type="protein sequence ID" value="MBB3775924.1"/>
    <property type="molecule type" value="Genomic_DNA"/>
</dbReference>
<evidence type="ECO:0000256" key="8">
    <source>
        <dbReference type="SAM" id="Phobius"/>
    </source>
</evidence>
<sequence length="334" mass="35324">MPPETATFPSAPASASLPVAWRGPLGALALAAAVLIAVTAQSWSAMLHQWWNIDTYNHLLLVPFITAWLVGLKEEELAAVTPQPFWPGLIGVATALSLWWVGETRGINLIAQVGAVAALQAAVVTVLGLRVSVLLALPLAFASFLVPFGDEIIPPLQTVTAEIAIALTHLSGVPARIEGIHIHTPAGLFIVAEACSGVKFLIAMVTLAVLVCFTRFESWTRRAAFLAACIIVPILANGVRAWATIYVAQFIGAEQATGFDHIVYGWIFFAIVLAALLGGAWRLFEREPEAYGWPAAAIADWQLIASAEALRFAPTSAALAITALAAIAALAVLL</sequence>
<dbReference type="GO" id="GO:0005886">
    <property type="term" value="C:plasma membrane"/>
    <property type="evidence" value="ECO:0007669"/>
    <property type="project" value="UniProtKB-SubCell"/>
</dbReference>
<dbReference type="InterPro" id="IPR026392">
    <property type="entry name" value="Exo/Archaeosortase_dom"/>
</dbReference>
<dbReference type="GO" id="GO:0008233">
    <property type="term" value="F:peptidase activity"/>
    <property type="evidence" value="ECO:0007669"/>
    <property type="project" value="UniProtKB-KW"/>
</dbReference>
<keyword evidence="12" id="KW-1185">Reference proteome</keyword>
<comment type="subcellular location">
    <subcellularLocation>
        <location evidence="1">Cell membrane</location>
        <topology evidence="1">Multi-pass membrane protein</topology>
    </subcellularLocation>
</comment>
<evidence type="ECO:0000256" key="4">
    <source>
        <dbReference type="ARBA" id="ARBA00022692"/>
    </source>
</evidence>
<keyword evidence="3" id="KW-0645">Protease</keyword>
<evidence type="ECO:0000256" key="1">
    <source>
        <dbReference type="ARBA" id="ARBA00004651"/>
    </source>
</evidence>
<keyword evidence="6 8" id="KW-1133">Transmembrane helix</keyword>
<evidence type="ECO:0000256" key="5">
    <source>
        <dbReference type="ARBA" id="ARBA00022801"/>
    </source>
</evidence>
<feature type="transmembrane region" description="Helical" evidence="8">
    <location>
        <begin position="223"/>
        <end position="243"/>
    </location>
</feature>
<dbReference type="Proteomes" id="UP000548685">
    <property type="component" value="Unassembled WGS sequence"/>
</dbReference>
<dbReference type="AlphaFoldDB" id="A0A6I4UKN0"/>
<evidence type="ECO:0000313" key="12">
    <source>
        <dbReference type="Proteomes" id="UP000548685"/>
    </source>
</evidence>
<feature type="transmembrane region" description="Helical" evidence="8">
    <location>
        <begin position="113"/>
        <end position="146"/>
    </location>
</feature>
<dbReference type="InterPro" id="IPR013426">
    <property type="entry name" value="EpsH-like"/>
</dbReference>
<evidence type="ECO:0000256" key="2">
    <source>
        <dbReference type="ARBA" id="ARBA00022475"/>
    </source>
</evidence>
<dbReference type="RefSeq" id="WP_160761072.1">
    <property type="nucleotide sequence ID" value="NZ_BAAADZ010000010.1"/>
</dbReference>
<feature type="transmembrane region" description="Helical" evidence="8">
    <location>
        <begin position="20"/>
        <end position="43"/>
    </location>
</feature>
<dbReference type="GO" id="GO:0006508">
    <property type="term" value="P:proteolysis"/>
    <property type="evidence" value="ECO:0007669"/>
    <property type="project" value="UniProtKB-KW"/>
</dbReference>
<dbReference type="Pfam" id="PF09721">
    <property type="entry name" value="Exosortase_EpsH"/>
    <property type="match status" value="1"/>
</dbReference>
<reference evidence="10 11" key="1">
    <citation type="submission" date="2019-12" db="EMBL/GenBank/DDBJ databases">
        <title>Genomic-based taxomic classification of the family Erythrobacteraceae.</title>
        <authorList>
            <person name="Xu L."/>
        </authorList>
    </citation>
    <scope>NUCLEOTIDE SEQUENCE [LARGE SCALE GENOMIC DNA]</scope>
    <source>
        <strain evidence="10 11">JCM 10282</strain>
    </source>
</reference>
<keyword evidence="4 8" id="KW-0812">Transmembrane</keyword>
<gene>
    <name evidence="10" type="primary">xrtA</name>
    <name evidence="9" type="ORF">FHS52_001893</name>
    <name evidence="10" type="ORF">GRI59_10250</name>
</gene>
<comment type="caution">
    <text evidence="10">The sequence shown here is derived from an EMBL/GenBank/DDBJ whole genome shotgun (WGS) entry which is preliminary data.</text>
</comment>
<dbReference type="InterPro" id="IPR019127">
    <property type="entry name" value="Exosortase"/>
</dbReference>
<feature type="transmembrane region" description="Helical" evidence="8">
    <location>
        <begin position="312"/>
        <end position="333"/>
    </location>
</feature>
<evidence type="ECO:0000256" key="6">
    <source>
        <dbReference type="ARBA" id="ARBA00022989"/>
    </source>
</evidence>
<organism evidence="10 11">
    <name type="scientific">Erythrobacter ramosus</name>
    <dbReference type="NCBI Taxonomy" id="35811"/>
    <lineage>
        <taxon>Bacteria</taxon>
        <taxon>Pseudomonadati</taxon>
        <taxon>Pseudomonadota</taxon>
        <taxon>Alphaproteobacteria</taxon>
        <taxon>Sphingomonadales</taxon>
        <taxon>Erythrobacteraceae</taxon>
        <taxon>Erythrobacter/Porphyrobacter group</taxon>
        <taxon>Erythrobacter</taxon>
    </lineage>
</organism>
<keyword evidence="5 10" id="KW-0378">Hydrolase</keyword>
<name>A0A6I4UKN0_9SPHN</name>
<dbReference type="EMBL" id="WTYB01000002">
    <property type="protein sequence ID" value="MXP38986.1"/>
    <property type="molecule type" value="Genomic_DNA"/>
</dbReference>
<reference evidence="9 12" key="2">
    <citation type="submission" date="2020-08" db="EMBL/GenBank/DDBJ databases">
        <title>Genomic Encyclopedia of Type Strains, Phase IV (KMG-IV): sequencing the most valuable type-strain genomes for metagenomic binning, comparative biology and taxonomic classification.</title>
        <authorList>
            <person name="Goeker M."/>
        </authorList>
    </citation>
    <scope>NUCLEOTIDE SEQUENCE [LARGE SCALE GENOMIC DNA]</scope>
    <source>
        <strain evidence="9 12">DSM 8510</strain>
    </source>
</reference>
<dbReference type="NCBIfam" id="TIGR02602">
    <property type="entry name" value="8TM_EpsH"/>
    <property type="match status" value="1"/>
</dbReference>
<dbReference type="NCBIfam" id="TIGR03109">
    <property type="entry name" value="exosort_XrtA"/>
    <property type="match status" value="1"/>
</dbReference>
<feature type="transmembrane region" description="Helical" evidence="8">
    <location>
        <begin position="263"/>
        <end position="284"/>
    </location>
</feature>
<accession>A0A6I4UKN0</accession>
<evidence type="ECO:0000313" key="9">
    <source>
        <dbReference type="EMBL" id="MBB3775924.1"/>
    </source>
</evidence>
<evidence type="ECO:0000256" key="7">
    <source>
        <dbReference type="ARBA" id="ARBA00023136"/>
    </source>
</evidence>
<dbReference type="NCBIfam" id="TIGR04178">
    <property type="entry name" value="exo_archaeo"/>
    <property type="match status" value="1"/>
</dbReference>
<keyword evidence="7 8" id="KW-0472">Membrane</keyword>
<feature type="transmembrane region" description="Helical" evidence="8">
    <location>
        <begin position="186"/>
        <end position="211"/>
    </location>
</feature>
<feature type="transmembrane region" description="Helical" evidence="8">
    <location>
        <begin position="84"/>
        <end position="101"/>
    </location>
</feature>
<evidence type="ECO:0000313" key="10">
    <source>
        <dbReference type="EMBL" id="MXP38986.1"/>
    </source>
</evidence>
<dbReference type="OrthoDB" id="9797363at2"/>
<feature type="transmembrane region" description="Helical" evidence="8">
    <location>
        <begin position="55"/>
        <end position="72"/>
    </location>
</feature>
<keyword evidence="2" id="KW-1003">Cell membrane</keyword>
<evidence type="ECO:0000256" key="3">
    <source>
        <dbReference type="ARBA" id="ARBA00022670"/>
    </source>
</evidence>
<dbReference type="Proteomes" id="UP000430021">
    <property type="component" value="Unassembled WGS sequence"/>
</dbReference>
<protein>
    <submittedName>
        <fullName evidence="10">Exosortase A</fullName>
        <ecNumber evidence="10">3.4.22.-</ecNumber>
    </submittedName>
</protein>
<dbReference type="EC" id="3.4.22.-" evidence="10"/>
<evidence type="ECO:0000313" key="11">
    <source>
        <dbReference type="Proteomes" id="UP000430021"/>
    </source>
</evidence>
<proteinExistence type="predicted"/>
<dbReference type="InterPro" id="IPR017540">
    <property type="entry name" value="Exosortase-1"/>
</dbReference>